<evidence type="ECO:0000256" key="2">
    <source>
        <dbReference type="ARBA" id="ARBA00022837"/>
    </source>
</evidence>
<keyword evidence="2" id="KW-0106">Calcium</keyword>
<evidence type="ECO:0000313" key="4">
    <source>
        <dbReference type="EMBL" id="KAL2651946.1"/>
    </source>
</evidence>
<dbReference type="Pfam" id="PF00036">
    <property type="entry name" value="EF-hand_1"/>
    <property type="match status" value="1"/>
</dbReference>
<evidence type="ECO:0000259" key="3">
    <source>
        <dbReference type="PROSITE" id="PS50222"/>
    </source>
</evidence>
<dbReference type="PROSITE" id="PS50222">
    <property type="entry name" value="EF_HAND_2"/>
    <property type="match status" value="2"/>
</dbReference>
<keyword evidence="1" id="KW-0677">Repeat</keyword>
<dbReference type="Pfam" id="PF13405">
    <property type="entry name" value="EF-hand_6"/>
    <property type="match status" value="1"/>
</dbReference>
<dbReference type="EMBL" id="JBHFFA010000001">
    <property type="protein sequence ID" value="KAL2651946.1"/>
    <property type="molecule type" value="Genomic_DNA"/>
</dbReference>
<feature type="domain" description="EF-hand" evidence="3">
    <location>
        <begin position="110"/>
        <end position="145"/>
    </location>
</feature>
<dbReference type="InterPro" id="IPR018247">
    <property type="entry name" value="EF_Hand_1_Ca_BS"/>
</dbReference>
<dbReference type="PROSITE" id="PS00018">
    <property type="entry name" value="EF_HAND_1"/>
    <property type="match status" value="2"/>
</dbReference>
<organism evidence="4 5">
    <name type="scientific">Riccia fluitans</name>
    <dbReference type="NCBI Taxonomy" id="41844"/>
    <lineage>
        <taxon>Eukaryota</taxon>
        <taxon>Viridiplantae</taxon>
        <taxon>Streptophyta</taxon>
        <taxon>Embryophyta</taxon>
        <taxon>Marchantiophyta</taxon>
        <taxon>Marchantiopsida</taxon>
        <taxon>Marchantiidae</taxon>
        <taxon>Marchantiales</taxon>
        <taxon>Ricciaceae</taxon>
        <taxon>Riccia</taxon>
    </lineage>
</organism>
<dbReference type="Gene3D" id="1.10.238.10">
    <property type="entry name" value="EF-hand"/>
    <property type="match status" value="2"/>
</dbReference>
<proteinExistence type="predicted"/>
<dbReference type="InterPro" id="IPR050145">
    <property type="entry name" value="Centrin_CML-like"/>
</dbReference>
<dbReference type="SMART" id="SM00054">
    <property type="entry name" value="EFh"/>
    <property type="match status" value="2"/>
</dbReference>
<keyword evidence="5" id="KW-1185">Reference proteome</keyword>
<dbReference type="CDD" id="cd00051">
    <property type="entry name" value="EFh"/>
    <property type="match status" value="1"/>
</dbReference>
<dbReference type="InterPro" id="IPR011992">
    <property type="entry name" value="EF-hand-dom_pair"/>
</dbReference>
<dbReference type="GO" id="GO:0005509">
    <property type="term" value="F:calcium ion binding"/>
    <property type="evidence" value="ECO:0007669"/>
    <property type="project" value="UniProtKB-ARBA"/>
</dbReference>
<name>A0ABD1ZKH4_9MARC</name>
<dbReference type="AlphaFoldDB" id="A0ABD1ZKH4"/>
<evidence type="ECO:0000256" key="1">
    <source>
        <dbReference type="ARBA" id="ARBA00022737"/>
    </source>
</evidence>
<dbReference type="SUPFAM" id="SSF47473">
    <property type="entry name" value="EF-hand"/>
    <property type="match status" value="1"/>
</dbReference>
<protein>
    <recommendedName>
        <fullName evidence="3">EF-hand domain-containing protein</fullName>
    </recommendedName>
</protein>
<gene>
    <name evidence="4" type="ORF">R1flu_020074</name>
</gene>
<feature type="domain" description="EF-hand" evidence="3">
    <location>
        <begin position="26"/>
        <end position="61"/>
    </location>
</feature>
<dbReference type="InterPro" id="IPR002048">
    <property type="entry name" value="EF_hand_dom"/>
</dbReference>
<dbReference type="PANTHER" id="PTHR23050">
    <property type="entry name" value="CALCIUM BINDING PROTEIN"/>
    <property type="match status" value="1"/>
</dbReference>
<reference evidence="4 5" key="1">
    <citation type="submission" date="2024-09" db="EMBL/GenBank/DDBJ databases">
        <title>Chromosome-scale assembly of Riccia fluitans.</title>
        <authorList>
            <person name="Paukszto L."/>
            <person name="Sawicki J."/>
            <person name="Karawczyk K."/>
            <person name="Piernik-Szablinska J."/>
            <person name="Szczecinska M."/>
            <person name="Mazdziarz M."/>
        </authorList>
    </citation>
    <scope>NUCLEOTIDE SEQUENCE [LARGE SCALE GENOMIC DNA]</scope>
    <source>
        <strain evidence="4">Rf_01</strain>
        <tissue evidence="4">Aerial parts of the thallus</tissue>
    </source>
</reference>
<sequence>MCPNKRLSKQVIFGSGLDLKNQVFGSNTNRLREAFDMLDRDGDGIIAASDLEEFLLKVVASKLISKNDVRRMLSLVEGNVDYYQFLRLLKVDAEVAAGEAATATNTLTHEGNGTLQTMFRVMDKNGDGVICSEDLKSVMNSISGSSRRLSEMDIHAMLQAVGAGDDEKKVTYHDFVKFLSYLKRPMIPHCNGLVVRRTTKVQ</sequence>
<evidence type="ECO:0000313" key="5">
    <source>
        <dbReference type="Proteomes" id="UP001605036"/>
    </source>
</evidence>
<dbReference type="Proteomes" id="UP001605036">
    <property type="component" value="Unassembled WGS sequence"/>
</dbReference>
<comment type="caution">
    <text evidence="4">The sequence shown here is derived from an EMBL/GenBank/DDBJ whole genome shotgun (WGS) entry which is preliminary data.</text>
</comment>
<accession>A0ABD1ZKH4</accession>